<dbReference type="Gene3D" id="1.10.10.60">
    <property type="entry name" value="Homeodomain-like"/>
    <property type="match status" value="1"/>
</dbReference>
<dbReference type="AlphaFoldDB" id="A0A0K8MEQ1"/>
<protein>
    <recommendedName>
        <fullName evidence="3">Homeodomain phBC6A51-type domain-containing protein</fullName>
    </recommendedName>
</protein>
<evidence type="ECO:0008006" key="3">
    <source>
        <dbReference type="Google" id="ProtNLM"/>
    </source>
</evidence>
<proteinExistence type="predicted"/>
<reference evidence="1 2" key="1">
    <citation type="submission" date="2015-03" db="EMBL/GenBank/DDBJ databases">
        <title>Caedibacter varicaedens, whole genome shotgun sequence.</title>
        <authorList>
            <person name="Suzuki H."/>
            <person name="Dapper A.L."/>
            <person name="Gibson A.K."/>
            <person name="Jackson C."/>
            <person name="Lee H."/>
            <person name="Pejaver V.R."/>
            <person name="Doak T."/>
            <person name="Lynch M."/>
        </authorList>
    </citation>
    <scope>NUCLEOTIDE SEQUENCE [LARGE SCALE GENOMIC DNA]</scope>
</reference>
<comment type="caution">
    <text evidence="1">The sequence shown here is derived from an EMBL/GenBank/DDBJ whole genome shotgun (WGS) entry which is preliminary data.</text>
</comment>
<evidence type="ECO:0000313" key="2">
    <source>
        <dbReference type="Proteomes" id="UP000036771"/>
    </source>
</evidence>
<evidence type="ECO:0000313" key="1">
    <source>
        <dbReference type="EMBL" id="GAO98718.1"/>
    </source>
</evidence>
<dbReference type="OrthoDB" id="9809060at2"/>
<dbReference type="EMBL" id="BBVC01000082">
    <property type="protein sequence ID" value="GAO98718.1"/>
    <property type="molecule type" value="Genomic_DNA"/>
</dbReference>
<name>A0A0K8MEQ1_9PROT</name>
<accession>A0A0K8MEQ1</accession>
<keyword evidence="2" id="KW-1185">Reference proteome</keyword>
<gene>
    <name evidence="1" type="ORF">Cva_01384</name>
</gene>
<organism evidence="1 2">
    <name type="scientific">Caedimonas varicaedens</name>
    <dbReference type="NCBI Taxonomy" id="1629334"/>
    <lineage>
        <taxon>Bacteria</taxon>
        <taxon>Pseudomonadati</taxon>
        <taxon>Pseudomonadota</taxon>
        <taxon>Alphaproteobacteria</taxon>
        <taxon>Holosporales</taxon>
        <taxon>Caedimonadaceae</taxon>
        <taxon>Caedimonas</taxon>
    </lineage>
</organism>
<dbReference type="Proteomes" id="UP000036771">
    <property type="component" value="Unassembled WGS sequence"/>
</dbReference>
<sequence>MIKEHKTIIEELKTLALNDEAITYDDTLHIPLLIEVIGNGSPVSAFAAQAHISRKTFYEWLKKHPKFKRAYERALPEGESVFVNIPLQKPELPFPYWHIRMRNQYQYGKKCVVDSMNSDSALERLKGARLTFVEGELGISEYAQLVTTIVTEIKASELARSLDEATLDGLKDIKTMNKEELNERINVLIRSLECKG</sequence>